<comment type="pathway">
    <text evidence="2">Carbohydrate degradation; pentose phosphate pathway; D-glyceraldehyde 3-phosphate and beta-D-fructose 6-phosphate from D-ribose 5-phosphate and D-xylulose 5-phosphate (non-oxidative stage): step 2/3.</text>
</comment>
<dbReference type="Pfam" id="PF00923">
    <property type="entry name" value="TAL_FSA"/>
    <property type="match status" value="1"/>
</dbReference>
<comment type="function">
    <text evidence="2">Catalyzes the rate-limiting step of the non-oxidative phase in the pentose phosphate pathway. Catalyzes the reversible conversion of sedheptulose-7-phosphate and D-glyceraldehyde 3-phosphate into erythrose-4-phosphate and beta-D-fructose 6-phosphate.</text>
</comment>
<dbReference type="Proteomes" id="UP000193986">
    <property type="component" value="Unassembled WGS sequence"/>
</dbReference>
<dbReference type="PANTHER" id="PTHR10683">
    <property type="entry name" value="TRANSALDOLASE"/>
    <property type="match status" value="1"/>
</dbReference>
<dbReference type="GO" id="GO:0004801">
    <property type="term" value="F:transaldolase activity"/>
    <property type="evidence" value="ECO:0007669"/>
    <property type="project" value="UniProtKB-EC"/>
</dbReference>
<reference evidence="3 4" key="1">
    <citation type="submission" date="2016-07" db="EMBL/GenBank/DDBJ databases">
        <title>Pervasive Adenine N6-methylation of Active Genes in Fungi.</title>
        <authorList>
            <consortium name="DOE Joint Genome Institute"/>
            <person name="Mondo S.J."/>
            <person name="Dannebaum R.O."/>
            <person name="Kuo R.C."/>
            <person name="Labutti K."/>
            <person name="Haridas S."/>
            <person name="Kuo A."/>
            <person name="Salamov A."/>
            <person name="Ahrendt S.R."/>
            <person name="Lipzen A."/>
            <person name="Sullivan W."/>
            <person name="Andreopoulos W.B."/>
            <person name="Clum A."/>
            <person name="Lindquist E."/>
            <person name="Daum C."/>
            <person name="Ramamoorthy G.K."/>
            <person name="Gryganskyi A."/>
            <person name="Culley D."/>
            <person name="Magnuson J.K."/>
            <person name="James T.Y."/>
            <person name="O'Malley M.A."/>
            <person name="Stajich J.E."/>
            <person name="Spatafora J.W."/>
            <person name="Visel A."/>
            <person name="Grigoriev I.V."/>
        </authorList>
    </citation>
    <scope>NUCLEOTIDE SEQUENCE [LARGE SCALE GENOMIC DNA]</scope>
    <source>
        <strain evidence="3 4">68-887.2</strain>
    </source>
</reference>
<dbReference type="OrthoDB" id="1711136at2759"/>
<comment type="catalytic activity">
    <reaction evidence="2">
        <text>D-sedoheptulose 7-phosphate + D-glyceraldehyde 3-phosphate = D-erythrose 4-phosphate + beta-D-fructose 6-phosphate</text>
        <dbReference type="Rhea" id="RHEA:17053"/>
        <dbReference type="ChEBI" id="CHEBI:16897"/>
        <dbReference type="ChEBI" id="CHEBI:57483"/>
        <dbReference type="ChEBI" id="CHEBI:57634"/>
        <dbReference type="ChEBI" id="CHEBI:59776"/>
        <dbReference type="EC" id="2.2.1.2"/>
    </reaction>
</comment>
<proteinExistence type="predicted"/>
<dbReference type="STRING" id="71784.A0A1Y2AR85"/>
<gene>
    <name evidence="3" type="ORF">BCR39DRAFT_499555</name>
</gene>
<protein>
    <recommendedName>
        <fullName evidence="2">Transaldolase</fullName>
        <ecNumber evidence="2">2.2.1.2</ecNumber>
    </recommendedName>
</protein>
<name>A0A1Y2AR85_9TREE</name>
<comment type="caution">
    <text evidence="3">The sequence shown here is derived from an EMBL/GenBank/DDBJ whole genome shotgun (WGS) entry which is preliminary data.</text>
</comment>
<dbReference type="GO" id="GO:0005975">
    <property type="term" value="P:carbohydrate metabolic process"/>
    <property type="evidence" value="ECO:0007669"/>
    <property type="project" value="InterPro"/>
</dbReference>
<dbReference type="InParanoid" id="A0A1Y2AR85"/>
<dbReference type="PANTHER" id="PTHR10683:SF39">
    <property type="entry name" value="TRANSALDOLASE"/>
    <property type="match status" value="1"/>
</dbReference>
<evidence type="ECO:0000313" key="4">
    <source>
        <dbReference type="Proteomes" id="UP000193986"/>
    </source>
</evidence>
<dbReference type="PROSITE" id="PS00958">
    <property type="entry name" value="TRANSALDOLASE_2"/>
    <property type="match status" value="1"/>
</dbReference>
<keyword evidence="2" id="KW-0808">Transferase</keyword>
<dbReference type="EC" id="2.2.1.2" evidence="2"/>
<evidence type="ECO:0000313" key="3">
    <source>
        <dbReference type="EMBL" id="ORY25073.1"/>
    </source>
</evidence>
<dbReference type="UniPathway" id="UPA00115">
    <property type="reaction ID" value="UER00414"/>
</dbReference>
<dbReference type="InterPro" id="IPR001585">
    <property type="entry name" value="TAL/FSA"/>
</dbReference>
<accession>A0A1Y2AR85</accession>
<organism evidence="3 4">
    <name type="scientific">Naematelia encephala</name>
    <dbReference type="NCBI Taxonomy" id="71784"/>
    <lineage>
        <taxon>Eukaryota</taxon>
        <taxon>Fungi</taxon>
        <taxon>Dikarya</taxon>
        <taxon>Basidiomycota</taxon>
        <taxon>Agaricomycotina</taxon>
        <taxon>Tremellomycetes</taxon>
        <taxon>Tremellales</taxon>
        <taxon>Naemateliaceae</taxon>
        <taxon>Naematelia</taxon>
    </lineage>
</organism>
<keyword evidence="1" id="KW-0704">Schiff base</keyword>
<keyword evidence="2" id="KW-0570">Pentose shunt</keyword>
<dbReference type="InterPro" id="IPR013785">
    <property type="entry name" value="Aldolase_TIM"/>
</dbReference>
<dbReference type="Gene3D" id="3.20.20.70">
    <property type="entry name" value="Aldolase class I"/>
    <property type="match status" value="1"/>
</dbReference>
<keyword evidence="4" id="KW-1185">Reference proteome</keyword>
<dbReference type="AlphaFoldDB" id="A0A1Y2AR85"/>
<dbReference type="InterPro" id="IPR018225">
    <property type="entry name" value="Transaldolase_AS"/>
</dbReference>
<sequence length="375" mass="42139">MISKSEPSLLEQLENSIAVDADTMDPAFIASLPIQCHDMTSNQRFVHEAITAPHNRDIVHKTIKEMKGSPWEEIYTVLYARIAKKVFPLLSGRVLAQTSPSHAYDVDYIVNHARSYVKALNAEGISNDRLCIKIATTSAGIKAARILKAEGIPTLGTTLFSLHQAIAASQAGMHAISMYFNEPMAHTDPAYWPDVADPATEHPMAARHYQIRQTYDKLSEQTGKAQPQMKTASFVSVREVLAMPELGADHVTLGRPILEDLMLHSQLPAHQKGFWKVPVRDQIDKPHFIWESWKAPPTEASRMKEIAKSDPLSKVMTKDWKLASTEIDYTADGVLDKYNEEDEVTRLRLALALQRFSLMEEESRKEIERLQAELA</sequence>
<dbReference type="GO" id="GO:0009052">
    <property type="term" value="P:pentose-phosphate shunt, non-oxidative branch"/>
    <property type="evidence" value="ECO:0007669"/>
    <property type="project" value="TreeGrafter"/>
</dbReference>
<evidence type="ECO:0000256" key="1">
    <source>
        <dbReference type="ARBA" id="ARBA00023270"/>
    </source>
</evidence>
<dbReference type="SUPFAM" id="SSF51569">
    <property type="entry name" value="Aldolase"/>
    <property type="match status" value="1"/>
</dbReference>
<dbReference type="EMBL" id="MCFC01000061">
    <property type="protein sequence ID" value="ORY25073.1"/>
    <property type="molecule type" value="Genomic_DNA"/>
</dbReference>
<evidence type="ECO:0000256" key="2">
    <source>
        <dbReference type="RuleBase" id="RU000501"/>
    </source>
</evidence>